<dbReference type="Pfam" id="PF17345">
    <property type="entry name" value="DUF5375"/>
    <property type="match status" value="1"/>
</dbReference>
<accession>A0A232R956</accession>
<dbReference type="AlphaFoldDB" id="A0A232R956"/>
<reference evidence="1" key="1">
    <citation type="submission" date="2018-08" db="EMBL/GenBank/DDBJ databases">
        <title>Whole genome sequencing of Salmonella enterica serotype newport.</title>
        <authorList>
            <person name="Bell R."/>
        </authorList>
    </citation>
    <scope>NUCLEOTIDE SEQUENCE [LARGE SCALE GENOMIC DNA]</scope>
    <source>
        <strain evidence="1">CFSAN048053</strain>
    </source>
</reference>
<evidence type="ECO:0000313" key="1">
    <source>
        <dbReference type="EMBL" id="RIP31008.1"/>
    </source>
</evidence>
<sequence length="129" mass="13922">MNQPQVSIFPAEMTTALYRRAIASAWRQKTLNETGSDQYGPHSLTVERIEMAIALHIECALINEYGEAQGAAAALALLTDMLEPSLLTAPPVLTVRGCEVMAELYRTLPAAFDDFCSTGVGVALHQGEV</sequence>
<comment type="caution">
    <text evidence="2">The sequence shown here is derived from an EMBL/GenBank/DDBJ whole genome shotgun (WGS) entry which is preliminary data.</text>
</comment>
<organism evidence="2">
    <name type="scientific">Salmonella enterica</name>
    <name type="common">Salmonella choleraesuis</name>
    <dbReference type="NCBI Taxonomy" id="28901"/>
    <lineage>
        <taxon>Bacteria</taxon>
        <taxon>Pseudomonadati</taxon>
        <taxon>Pseudomonadota</taxon>
        <taxon>Gammaproteobacteria</taxon>
        <taxon>Enterobacterales</taxon>
        <taxon>Enterobacteriaceae</taxon>
        <taxon>Salmonella</taxon>
    </lineage>
</organism>
<dbReference type="InterPro" id="IPR035317">
    <property type="entry name" value="DUF5375"/>
</dbReference>
<name>A0A232R956_SALER</name>
<protein>
    <recommendedName>
        <fullName evidence="3">DUF5375 domain-containing protein</fullName>
    </recommendedName>
</protein>
<evidence type="ECO:0000313" key="2">
    <source>
        <dbReference type="EMBL" id="RXL22362.1"/>
    </source>
</evidence>
<dbReference type="EMBL" id="QWJL01000003">
    <property type="protein sequence ID" value="RIP31008.1"/>
    <property type="molecule type" value="Genomic_DNA"/>
</dbReference>
<reference evidence="2" key="2">
    <citation type="submission" date="2019-01" db="EMBL/GenBank/DDBJ databases">
        <title>Whole genome sequencing of Salmonella enterica.</title>
        <authorList>
            <person name="Cao G."/>
        </authorList>
    </citation>
    <scope>NUCLEOTIDE SEQUENCE [LARGE SCALE GENOMIC DNA]</scope>
    <source>
        <strain evidence="2">CFSAN074594</strain>
    </source>
</reference>
<dbReference type="Proteomes" id="UP000839536">
    <property type="component" value="Unassembled WGS sequence"/>
</dbReference>
<dbReference type="RefSeq" id="WP_001075584.1">
    <property type="nucleotide sequence ID" value="NZ_NLBR02000006.1"/>
</dbReference>
<dbReference type="Proteomes" id="UP000885256">
    <property type="component" value="Unassembled WGS sequence"/>
</dbReference>
<gene>
    <name evidence="1" type="ORF">A7D45_05735</name>
    <name evidence="2" type="ORF">EKD96_10725</name>
</gene>
<evidence type="ECO:0008006" key="3">
    <source>
        <dbReference type="Google" id="ProtNLM"/>
    </source>
</evidence>
<dbReference type="EMBL" id="SDIQ01000015">
    <property type="protein sequence ID" value="RXL22362.1"/>
    <property type="molecule type" value="Genomic_DNA"/>
</dbReference>
<proteinExistence type="predicted"/>